<dbReference type="AlphaFoldDB" id="A0A0E0M5K0"/>
<sequence length="296" mass="32175">MAPTPHLASPQFPIGAELTQRLLSPTPEPMDFTPSEQFTLQRLRDQCYFLVTWYGENLAEVDFLRYQLVCSDSALSDLREKYEALCERCDGQVLWISELEHALAALPTAAGSPTIRPATPVVGLGLTSTTGTTLVFATALATTTTLVPIVTWSGVVLGAAPPPSLVQRASPTASPVEGLAALGSGTLGDVVRTTIPEEEPSLEEDPEERILEQMSLGREPELPKPGHLGKQLQQIDRNPPNYGEFMRTKPPTFTETVETLDAEDWLRTVEKMEPICADAGDKDRFAASLLEGTTND</sequence>
<reference evidence="2" key="1">
    <citation type="submission" date="2015-04" db="UniProtKB">
        <authorList>
            <consortium name="EnsemblPlants"/>
        </authorList>
    </citation>
    <scope>IDENTIFICATION</scope>
</reference>
<name>A0A0E0M5K0_ORYPU</name>
<dbReference type="HOGENOM" id="CLU_941304_0_0_1"/>
<proteinExistence type="predicted"/>
<dbReference type="Gramene" id="OPUNC10G02170.1">
    <property type="protein sequence ID" value="OPUNC10G02170.1"/>
    <property type="gene ID" value="OPUNC10G02170"/>
</dbReference>
<reference evidence="2" key="2">
    <citation type="submission" date="2018-05" db="EMBL/GenBank/DDBJ databases">
        <title>OpunRS2 (Oryza punctata Reference Sequence Version 2).</title>
        <authorList>
            <person name="Zhang J."/>
            <person name="Kudrna D."/>
            <person name="Lee S."/>
            <person name="Talag J."/>
            <person name="Welchert J."/>
            <person name="Wing R.A."/>
        </authorList>
    </citation>
    <scope>NUCLEOTIDE SEQUENCE [LARGE SCALE GENOMIC DNA]</scope>
</reference>
<keyword evidence="3" id="KW-1185">Reference proteome</keyword>
<protein>
    <submittedName>
        <fullName evidence="2">Uncharacterized protein</fullName>
    </submittedName>
</protein>
<dbReference type="Proteomes" id="UP000026962">
    <property type="component" value="Chromosome 10"/>
</dbReference>
<evidence type="ECO:0000313" key="2">
    <source>
        <dbReference type="EnsemblPlants" id="OPUNC10G02170.1"/>
    </source>
</evidence>
<feature type="region of interest" description="Disordered" evidence="1">
    <location>
        <begin position="220"/>
        <end position="242"/>
    </location>
</feature>
<accession>A0A0E0M5K0</accession>
<organism evidence="2">
    <name type="scientific">Oryza punctata</name>
    <name type="common">Red rice</name>
    <dbReference type="NCBI Taxonomy" id="4537"/>
    <lineage>
        <taxon>Eukaryota</taxon>
        <taxon>Viridiplantae</taxon>
        <taxon>Streptophyta</taxon>
        <taxon>Embryophyta</taxon>
        <taxon>Tracheophyta</taxon>
        <taxon>Spermatophyta</taxon>
        <taxon>Magnoliopsida</taxon>
        <taxon>Liliopsida</taxon>
        <taxon>Poales</taxon>
        <taxon>Poaceae</taxon>
        <taxon>BOP clade</taxon>
        <taxon>Oryzoideae</taxon>
        <taxon>Oryzeae</taxon>
        <taxon>Oryzinae</taxon>
        <taxon>Oryza</taxon>
    </lineage>
</organism>
<evidence type="ECO:0000256" key="1">
    <source>
        <dbReference type="SAM" id="MobiDB-lite"/>
    </source>
</evidence>
<evidence type="ECO:0000313" key="3">
    <source>
        <dbReference type="Proteomes" id="UP000026962"/>
    </source>
</evidence>
<dbReference type="EnsemblPlants" id="OPUNC10G02170.1">
    <property type="protein sequence ID" value="OPUNC10G02170.1"/>
    <property type="gene ID" value="OPUNC10G02170"/>
</dbReference>